<comment type="similarity">
    <text evidence="1 4">Belongs to the D-isomer specific 2-hydroxyacid dehydrogenase family.</text>
</comment>
<evidence type="ECO:0000313" key="8">
    <source>
        <dbReference type="Proteomes" id="UP000055136"/>
    </source>
</evidence>
<dbReference type="CDD" id="cd12162">
    <property type="entry name" value="2-Hacid_dh_4"/>
    <property type="match status" value="1"/>
</dbReference>
<dbReference type="InterPro" id="IPR050418">
    <property type="entry name" value="D-iso_2-hydroxyacid_DH_PdxB"/>
</dbReference>
<reference evidence="7" key="1">
    <citation type="submission" date="2015-10" db="EMBL/GenBank/DDBJ databases">
        <title>Description of Candidatus Tenderia electrophaga gen. nov, sp. nov., an Uncultivated Electroautotroph from a Biocathode Enrichment.</title>
        <authorList>
            <person name="Eddie B.J."/>
            <person name="Malanoski A.P."/>
            <person name="Wang Z."/>
            <person name="Hall R.J."/>
            <person name="Oh S.D."/>
            <person name="Heiner C."/>
            <person name="Lin B."/>
            <person name="Strycharz-Glaven S.M."/>
        </authorList>
    </citation>
    <scope>NUCLEOTIDE SEQUENCE [LARGE SCALE GENOMIC DNA]</scope>
    <source>
        <strain evidence="7">NRL1</strain>
    </source>
</reference>
<name>A0A0S2TE62_9GAMM</name>
<dbReference type="InterPro" id="IPR006139">
    <property type="entry name" value="D-isomer_2_OHA_DH_cat_dom"/>
</dbReference>
<dbReference type="AlphaFoldDB" id="A0A0S2TE62"/>
<dbReference type="Gene3D" id="3.40.50.720">
    <property type="entry name" value="NAD(P)-binding Rossmann-like Domain"/>
    <property type="match status" value="2"/>
</dbReference>
<dbReference type="InterPro" id="IPR029753">
    <property type="entry name" value="D-isomer_DH_CS"/>
</dbReference>
<evidence type="ECO:0000259" key="6">
    <source>
        <dbReference type="Pfam" id="PF02826"/>
    </source>
</evidence>
<dbReference type="EC" id="1.1.1.29" evidence="7"/>
<dbReference type="SUPFAM" id="SSF51735">
    <property type="entry name" value="NAD(P)-binding Rossmann-fold domains"/>
    <property type="match status" value="1"/>
</dbReference>
<dbReference type="InterPro" id="IPR036291">
    <property type="entry name" value="NAD(P)-bd_dom_sf"/>
</dbReference>
<keyword evidence="2 4" id="KW-0560">Oxidoreductase</keyword>
<evidence type="ECO:0000256" key="3">
    <source>
        <dbReference type="ARBA" id="ARBA00023027"/>
    </source>
</evidence>
<dbReference type="STRING" id="1748243.Tel_09885"/>
<evidence type="ECO:0000256" key="1">
    <source>
        <dbReference type="ARBA" id="ARBA00005854"/>
    </source>
</evidence>
<feature type="domain" description="D-isomer specific 2-hydroxyacid dehydrogenase catalytic" evidence="5">
    <location>
        <begin position="22"/>
        <end position="316"/>
    </location>
</feature>
<evidence type="ECO:0000256" key="2">
    <source>
        <dbReference type="ARBA" id="ARBA00023002"/>
    </source>
</evidence>
<proteinExistence type="inferred from homology"/>
<protein>
    <submittedName>
        <fullName evidence="7">Glycerate dehydrogenase</fullName>
        <ecNumber evidence="7">1.1.1.29</ecNumber>
    </submittedName>
</protein>
<organism evidence="7 8">
    <name type="scientific">Candidatus Tenderia electrophaga</name>
    <dbReference type="NCBI Taxonomy" id="1748243"/>
    <lineage>
        <taxon>Bacteria</taxon>
        <taxon>Pseudomonadati</taxon>
        <taxon>Pseudomonadota</taxon>
        <taxon>Gammaproteobacteria</taxon>
        <taxon>Candidatus Tenderiales</taxon>
        <taxon>Candidatus Tenderiaceae</taxon>
        <taxon>Candidatus Tenderia</taxon>
    </lineage>
</organism>
<dbReference type="NCBIfam" id="NF005069">
    <property type="entry name" value="PRK06487.1"/>
    <property type="match status" value="1"/>
</dbReference>
<dbReference type="InterPro" id="IPR006140">
    <property type="entry name" value="D-isomer_DH_NAD-bd"/>
</dbReference>
<dbReference type="PANTHER" id="PTHR43761">
    <property type="entry name" value="D-ISOMER SPECIFIC 2-HYDROXYACID DEHYDROGENASE FAMILY PROTEIN (AFU_ORTHOLOGUE AFUA_1G13630)"/>
    <property type="match status" value="1"/>
</dbReference>
<dbReference type="GO" id="GO:0008465">
    <property type="term" value="F:hydroxypyruvate reductase (NADH) activity"/>
    <property type="evidence" value="ECO:0007669"/>
    <property type="project" value="UniProtKB-EC"/>
</dbReference>
<dbReference type="PROSITE" id="PS00670">
    <property type="entry name" value="D_2_HYDROXYACID_DH_2"/>
    <property type="match status" value="1"/>
</dbReference>
<dbReference type="GO" id="GO:0051287">
    <property type="term" value="F:NAD binding"/>
    <property type="evidence" value="ECO:0007669"/>
    <property type="project" value="InterPro"/>
</dbReference>
<sequence length="318" mass="34138">MLGVFLDRDSLDRGDLDFSALDTLSDDWRFYGVTRPDDLAERICDARIIVSNKVVIDASAFEAAPKLQLICIAATGYNNVDLEAARRHGVTVCNVRGYATASVSQHVFALILSLSIHLGGYRRAVMKGEWQRSPHFCLLDYPIEELAGKTLGIIGHGELGHAVARLGEAFGMHVLISEHRGGAPRPGRVAFEQVLADADVLTLHCPLTAQTRGLIGTSEIQQMKPGAVLINTARGGIVDEQALVDALRDGRLAGAGVDVLTEEPPLHGNPLLADDIPNLILTPHIAWASRNARQRLLDAIGANIGAFLAGTPRNVVST</sequence>
<dbReference type="PROSITE" id="PS00671">
    <property type="entry name" value="D_2_HYDROXYACID_DH_3"/>
    <property type="match status" value="1"/>
</dbReference>
<accession>A0A0S2TE62</accession>
<gene>
    <name evidence="7" type="ORF">Tel_09885</name>
</gene>
<dbReference type="Pfam" id="PF02826">
    <property type="entry name" value="2-Hacid_dh_C"/>
    <property type="match status" value="1"/>
</dbReference>
<feature type="domain" description="D-isomer specific 2-hydroxyacid dehydrogenase NAD-binding" evidence="6">
    <location>
        <begin position="108"/>
        <end position="286"/>
    </location>
</feature>
<evidence type="ECO:0000313" key="7">
    <source>
        <dbReference type="EMBL" id="ALP53433.1"/>
    </source>
</evidence>
<dbReference type="EMBL" id="CP013099">
    <property type="protein sequence ID" value="ALP53433.1"/>
    <property type="molecule type" value="Genomic_DNA"/>
</dbReference>
<dbReference type="PANTHER" id="PTHR43761:SF1">
    <property type="entry name" value="D-ISOMER SPECIFIC 2-HYDROXYACID DEHYDROGENASE CATALYTIC DOMAIN-CONTAINING PROTEIN-RELATED"/>
    <property type="match status" value="1"/>
</dbReference>
<keyword evidence="3" id="KW-0520">NAD</keyword>
<dbReference type="KEGG" id="tee:Tel_09885"/>
<dbReference type="SUPFAM" id="SSF52283">
    <property type="entry name" value="Formate/glycerate dehydrogenase catalytic domain-like"/>
    <property type="match status" value="1"/>
</dbReference>
<evidence type="ECO:0000256" key="4">
    <source>
        <dbReference type="RuleBase" id="RU003719"/>
    </source>
</evidence>
<dbReference type="Pfam" id="PF00389">
    <property type="entry name" value="2-Hacid_dh"/>
    <property type="match status" value="1"/>
</dbReference>
<dbReference type="Proteomes" id="UP000055136">
    <property type="component" value="Chromosome"/>
</dbReference>
<evidence type="ECO:0000259" key="5">
    <source>
        <dbReference type="Pfam" id="PF00389"/>
    </source>
</evidence>
<keyword evidence="8" id="KW-1185">Reference proteome</keyword>